<gene>
    <name evidence="2" type="ORF">GN244_ATG20605</name>
</gene>
<dbReference type="EMBL" id="WSZM01001302">
    <property type="protein sequence ID" value="KAF4027761.1"/>
    <property type="molecule type" value="Genomic_DNA"/>
</dbReference>
<proteinExistence type="predicted"/>
<keyword evidence="3" id="KW-1185">Reference proteome</keyword>
<evidence type="ECO:0000256" key="1">
    <source>
        <dbReference type="SAM" id="MobiDB-lite"/>
    </source>
</evidence>
<comment type="caution">
    <text evidence="2">The sequence shown here is derived from an EMBL/GenBank/DDBJ whole genome shotgun (WGS) entry which is preliminary data.</text>
</comment>
<dbReference type="Proteomes" id="UP000602510">
    <property type="component" value="Unassembled WGS sequence"/>
</dbReference>
<accession>A0A833SSL5</accession>
<name>A0A833SSL5_PHYIN</name>
<evidence type="ECO:0000313" key="2">
    <source>
        <dbReference type="EMBL" id="KAF4027761.1"/>
    </source>
</evidence>
<reference evidence="2" key="1">
    <citation type="submission" date="2020-04" db="EMBL/GenBank/DDBJ databases">
        <title>Hybrid Assembly of Korean Phytophthora infestans isolates.</title>
        <authorList>
            <person name="Prokchorchik M."/>
            <person name="Lee Y."/>
            <person name="Seo J."/>
            <person name="Cho J.-H."/>
            <person name="Park Y.-E."/>
            <person name="Jang D.-C."/>
            <person name="Im J.-S."/>
            <person name="Choi J.-G."/>
            <person name="Park H.-J."/>
            <person name="Lee G.-B."/>
            <person name="Lee Y.-G."/>
            <person name="Hong S.-Y."/>
            <person name="Cho K."/>
            <person name="Sohn K.H."/>
        </authorList>
    </citation>
    <scope>NUCLEOTIDE SEQUENCE</scope>
    <source>
        <strain evidence="2">KR_1_A1</strain>
    </source>
</reference>
<dbReference type="AlphaFoldDB" id="A0A833SSL5"/>
<organism evidence="2 3">
    <name type="scientific">Phytophthora infestans</name>
    <name type="common">Potato late blight agent</name>
    <name type="synonym">Botrytis infestans</name>
    <dbReference type="NCBI Taxonomy" id="4787"/>
    <lineage>
        <taxon>Eukaryota</taxon>
        <taxon>Sar</taxon>
        <taxon>Stramenopiles</taxon>
        <taxon>Oomycota</taxon>
        <taxon>Peronosporomycetes</taxon>
        <taxon>Peronosporales</taxon>
        <taxon>Peronosporaceae</taxon>
        <taxon>Phytophthora</taxon>
    </lineage>
</organism>
<protein>
    <submittedName>
        <fullName evidence="2">Uncharacterized protein</fullName>
    </submittedName>
</protein>
<sequence length="529" mass="61415">MKTMESDMAALELDIEAAFEPREEISGGASSSSEEASSSSDQIPLVPPPLSTIDDDDDITSQLLSMLAEEMSQKKRKRNLKTAGPSTTGIRHRKALALASPADELIREKNRDSVKRSYYRKIETLGELRAHTEYLRDQYNRLLAQWEDKTEREKAETAKDPSSLMKRYLELSRLRDRLWLENTQLHEQFEDREKISFRFQRLFDVNYQLMDHSVAAPIEDDKKDHRVQTPMLIMDEMSVESFNKFAQDAQRTFEAFVASRHHMITTDTALGWTCSHVAKDNSFGYYFEKSFGHSSYTSASEVARSAWQTLTSPERHSKLYAPALHTRFHIMQQFDNNSYVLYRTMEKEGEDSITTALIIMTRIPHPNDSGCLIICKGLRREEHTLHVEFRDAIALQKKKEWRQSMYWINVEEVPLDDYNNSEEVCVENQEKKLKVVHGGIMNNMGDRSRSFWLFENLQIALRWEQNLGWASRSARAARRRQTFVLLIIDCAFPKMNDWQGATPNTVRRTLYVTICNTSLPETLREIKGR</sequence>
<feature type="region of interest" description="Disordered" evidence="1">
    <location>
        <begin position="1"/>
        <end position="57"/>
    </location>
</feature>
<evidence type="ECO:0000313" key="3">
    <source>
        <dbReference type="Proteomes" id="UP000602510"/>
    </source>
</evidence>
<feature type="compositionally biased region" description="Low complexity" evidence="1">
    <location>
        <begin position="26"/>
        <end position="40"/>
    </location>
</feature>